<evidence type="ECO:0008006" key="4">
    <source>
        <dbReference type="Google" id="ProtNLM"/>
    </source>
</evidence>
<evidence type="ECO:0000313" key="3">
    <source>
        <dbReference type="Proteomes" id="UP000478836"/>
    </source>
</evidence>
<dbReference type="RefSeq" id="WP_151459990.1">
    <property type="nucleotide sequence ID" value="NZ_WAAO01000003.1"/>
</dbReference>
<organism evidence="2 3">
    <name type="scientific">Microbacterium algeriense</name>
    <dbReference type="NCBI Taxonomy" id="2615184"/>
    <lineage>
        <taxon>Bacteria</taxon>
        <taxon>Bacillati</taxon>
        <taxon>Actinomycetota</taxon>
        <taxon>Actinomycetes</taxon>
        <taxon>Micrococcales</taxon>
        <taxon>Microbacteriaceae</taxon>
        <taxon>Microbacterium</taxon>
    </lineage>
</organism>
<dbReference type="GeneID" id="77477956"/>
<evidence type="ECO:0000313" key="2">
    <source>
        <dbReference type="EMBL" id="KAB1862501.1"/>
    </source>
</evidence>
<accession>A0ABQ6V3S0</accession>
<gene>
    <name evidence="2" type="ORF">F6A08_15920</name>
</gene>
<comment type="caution">
    <text evidence="2">The sequence shown here is derived from an EMBL/GenBank/DDBJ whole genome shotgun (WGS) entry which is preliminary data.</text>
</comment>
<reference evidence="3" key="1">
    <citation type="submission" date="2019-09" db="EMBL/GenBank/DDBJ databases">
        <title>Whole genome sequencing of Microbacterium maritypicum.</title>
        <authorList>
            <person name="Lenchi N."/>
        </authorList>
    </citation>
    <scope>NUCLEOTIDE SEQUENCE [LARGE SCALE GENOMIC DNA]</scope>
    <source>
        <strain evidence="3">G1</strain>
    </source>
</reference>
<name>A0ABQ6V3S0_9MICO</name>
<dbReference type="Proteomes" id="UP000478836">
    <property type="component" value="Unassembled WGS sequence"/>
</dbReference>
<proteinExistence type="predicted"/>
<dbReference type="EMBL" id="WAAO01000003">
    <property type="protein sequence ID" value="KAB1862501.1"/>
    <property type="molecule type" value="Genomic_DNA"/>
</dbReference>
<protein>
    <recommendedName>
        <fullName evidence="4">WXG100 family type VII secretion target</fullName>
    </recommendedName>
</protein>
<evidence type="ECO:0000256" key="1">
    <source>
        <dbReference type="SAM" id="MobiDB-lite"/>
    </source>
</evidence>
<keyword evidence="3" id="KW-1185">Reference proteome</keyword>
<feature type="region of interest" description="Disordered" evidence="1">
    <location>
        <begin position="1"/>
        <end position="30"/>
    </location>
</feature>
<sequence>MAQWDELHPGRGSTGAANDAATRVSNRSTGTETVRTALANATTATTEAIWAGDAGAAFRTSLTKPQTLCDELKTEFSAVQTALTAYATEVDRIRVATTAAHQAYATGYATWKAAEQEESLFPLSTYTFNAPNPTLQPGLFVPSGTKPGLSEMRAAANQLKTLATQRQAADDALVAALAPPASSRWDAMQSALNFAGIDDIDDLTYDNLGDAFANVADEIAEGDLTDENVQAMQDFFDVWGDDTFVMSQFFLEVGGENTVSMIDNLGDAVMVDGLAGATALALATSIRGGLSTGSQIWMPSTSSDFAESMLTGASSGVGGAVAAIGFLFSDEKNHPLGVNLTVAMADEIDRIERDPSSMQYGNWTDFSPNAGGRTLAFLEGEQTGLDGNRVDDLAGRIFSTLGTYPDAALDWLTSTDDDPFGDGDLGTGRVDYWFGERDWSANTTGDGFEGPSALWAGAQQAAGGPADATHTYNPETWERVAALTSDVVRSLIENESFLPENLTSIGQVRLAEGISLSMPYFAEAATESDDLSGTRDSIQTILIGTDLERTIPDVSPDQLAQLLGTASWSDGETSSAGAQAITASVQQYQDALITLADLRGDADFTQEAITRVVALQSWLDGAPAGTDLAEATRHDAAVQAAIDGVSTVVGLIPIPGLGDVLVQGGSTLIDIGQDVVVGQVTEFAEGQATSAWGNAHEVLLQEQENNAAGREAAMMESVRQLLDDLGMTEGLSATEAEELARQHFWVYDIGTEAFTSWAEGHAE</sequence>